<dbReference type="EMBL" id="JDVG02000372">
    <property type="protein sequence ID" value="KFB72553.1"/>
    <property type="molecule type" value="Genomic_DNA"/>
</dbReference>
<evidence type="ECO:0000313" key="2">
    <source>
        <dbReference type="Proteomes" id="UP000020077"/>
    </source>
</evidence>
<comment type="caution">
    <text evidence="1">The sequence shown here is derived from an EMBL/GenBank/DDBJ whole genome shotgun (WGS) entry which is preliminary data.</text>
</comment>
<protein>
    <submittedName>
        <fullName evidence="1">Uncharacterized protein</fullName>
    </submittedName>
</protein>
<accession>A0A080LVE1</accession>
<gene>
    <name evidence="1" type="ORF">AW09_002256</name>
</gene>
<sequence>MCRDHAACLHVGEHHFAVGDAGTPGNLDPARRQARVIARLGEAARFAQRHVQQLVGVEHDLVRIDGKTEFSGLRTALRHRGHGDGHEHRLDELEGIVARSLRCVLRGAHGELLAATAGWNQADTGFHQTDVALERDHPLGRVHDEFATATQGHPLHRCNHRHLGVLEGHRRVLEFADVFFEQLEIAGGNRLGNFLEVGTKGEWRFVPQHQSLIIGLGTRHHFLQTDDDVTAERMVARFDAGDGDTRIDLRQRPHADAFVFPDRAAGDCLFTEDALGEDLPLIHRQGRARPVGVGTRRVGTLRAMHACLCNPAKDPCRQRGRAHRPAGVDVGLDGFGNRLPASRLPALERALRPAEAPAHREIEIAGIVGNVGEVISGVMEDVAEDRPQELRLRMLAGAQLGKLLGRVAILEDRQHAWVDFGRTVTIVLQRQVEHLDRPAILAENAAARLLAERALADQCRQPCRHAVMGMPGIFGQGVLHGLDDMCQGIEANDVGGTIGGTLRATDDRTGQRIDDVETESEALRVMHHREHREDTDTVGDEVRRIARTHDALAEARDQPRFEMVEQRRISGSGRDQFDEMHVTRRIEEVDAAEARTQCFRQTFGEAIDRQPRGIRGDDRSGRNEGCDLAIQIVLPLGLFGNGFDDQVAIPEQIEVLQIIGGVDVADAILRRQR</sequence>
<name>A0A080LVE1_9PROT</name>
<dbReference type="Proteomes" id="UP000020077">
    <property type="component" value="Unassembled WGS sequence"/>
</dbReference>
<proteinExistence type="predicted"/>
<dbReference type="AlphaFoldDB" id="A0A080LVE1"/>
<reference evidence="1 2" key="1">
    <citation type="submission" date="2014-02" db="EMBL/GenBank/DDBJ databases">
        <title>Expanding our view of genomic diversity in Candidatus Accumulibacter clades.</title>
        <authorList>
            <person name="Skennerton C.T."/>
            <person name="Barr J.J."/>
            <person name="Slater F.R."/>
            <person name="Bond P.L."/>
            <person name="Tyson G.W."/>
        </authorList>
    </citation>
    <scope>NUCLEOTIDE SEQUENCE [LARGE SCALE GENOMIC DNA]</scope>
    <source>
        <strain evidence="2">BA-91</strain>
    </source>
</reference>
<organism evidence="1 2">
    <name type="scientific">Candidatus Accumulibacter phosphatis</name>
    <dbReference type="NCBI Taxonomy" id="327160"/>
    <lineage>
        <taxon>Bacteria</taxon>
        <taxon>Pseudomonadati</taxon>
        <taxon>Pseudomonadota</taxon>
        <taxon>Betaproteobacteria</taxon>
        <taxon>Candidatus Accumulibacter</taxon>
    </lineage>
</organism>
<evidence type="ECO:0000313" key="1">
    <source>
        <dbReference type="EMBL" id="KFB72553.1"/>
    </source>
</evidence>